<dbReference type="GO" id="GO:0031047">
    <property type="term" value="P:regulatory ncRNA-mediated gene silencing"/>
    <property type="evidence" value="ECO:0007669"/>
    <property type="project" value="UniProtKB-KW"/>
</dbReference>
<feature type="region of interest" description="Disordered" evidence="2">
    <location>
        <begin position="352"/>
        <end position="374"/>
    </location>
</feature>
<dbReference type="GO" id="GO:0003723">
    <property type="term" value="F:RNA binding"/>
    <property type="evidence" value="ECO:0007669"/>
    <property type="project" value="UniProtKB-KW"/>
</dbReference>
<dbReference type="EMBL" id="JBICCN010000261">
    <property type="protein sequence ID" value="KAL3081850.1"/>
    <property type="molecule type" value="Genomic_DNA"/>
</dbReference>
<feature type="domain" description="RDRP core" evidence="3">
    <location>
        <begin position="252"/>
        <end position="380"/>
    </location>
</feature>
<name>A0ABD2IW37_HETSC</name>
<gene>
    <name evidence="4" type="ORF">niasHS_012298</name>
</gene>
<keyword evidence="1" id="KW-0548">Nucleotidyltransferase</keyword>
<dbReference type="PANTHER" id="PTHR23079:SF57">
    <property type="entry name" value="RNA-DIRECTED RNA POLYMERASE"/>
    <property type="match status" value="1"/>
</dbReference>
<proteinExistence type="inferred from homology"/>
<evidence type="ECO:0000313" key="5">
    <source>
        <dbReference type="Proteomes" id="UP001620645"/>
    </source>
</evidence>
<keyword evidence="1" id="KW-0696">RNA-directed RNA polymerase</keyword>
<dbReference type="Pfam" id="PF05183">
    <property type="entry name" value="RdRP"/>
    <property type="match status" value="1"/>
</dbReference>
<accession>A0ABD2IW37</accession>
<organism evidence="4 5">
    <name type="scientific">Heterodera schachtii</name>
    <name type="common">Sugarbeet cyst nematode worm</name>
    <name type="synonym">Tylenchus schachtii</name>
    <dbReference type="NCBI Taxonomy" id="97005"/>
    <lineage>
        <taxon>Eukaryota</taxon>
        <taxon>Metazoa</taxon>
        <taxon>Ecdysozoa</taxon>
        <taxon>Nematoda</taxon>
        <taxon>Chromadorea</taxon>
        <taxon>Rhabditida</taxon>
        <taxon>Tylenchina</taxon>
        <taxon>Tylenchomorpha</taxon>
        <taxon>Tylenchoidea</taxon>
        <taxon>Heteroderidae</taxon>
        <taxon>Heteroderinae</taxon>
        <taxon>Heterodera</taxon>
    </lineage>
</organism>
<dbReference type="GO" id="GO:0003968">
    <property type="term" value="F:RNA-directed RNA polymerase activity"/>
    <property type="evidence" value="ECO:0007669"/>
    <property type="project" value="UniProtKB-KW"/>
</dbReference>
<keyword evidence="1" id="KW-0808">Transferase</keyword>
<dbReference type="EC" id="2.7.7.48" evidence="1"/>
<comment type="caution">
    <text evidence="4">The sequence shown here is derived from an EMBL/GenBank/DDBJ whole genome shotgun (WGS) entry which is preliminary data.</text>
</comment>
<keyword evidence="1" id="KW-0694">RNA-binding</keyword>
<evidence type="ECO:0000256" key="1">
    <source>
        <dbReference type="RuleBase" id="RU363098"/>
    </source>
</evidence>
<evidence type="ECO:0000313" key="4">
    <source>
        <dbReference type="EMBL" id="KAL3081850.1"/>
    </source>
</evidence>
<protein>
    <recommendedName>
        <fullName evidence="1">RNA-dependent RNA polymerase</fullName>
        <ecNumber evidence="1">2.7.7.48</ecNumber>
    </recommendedName>
</protein>
<comment type="similarity">
    <text evidence="1">Belongs to the RdRP family.</text>
</comment>
<dbReference type="Proteomes" id="UP001620645">
    <property type="component" value="Unassembled WGS sequence"/>
</dbReference>
<keyword evidence="5" id="KW-1185">Reference proteome</keyword>
<dbReference type="InterPro" id="IPR057596">
    <property type="entry name" value="RDRP_core"/>
</dbReference>
<evidence type="ECO:0000259" key="3">
    <source>
        <dbReference type="Pfam" id="PF05183"/>
    </source>
</evidence>
<dbReference type="AlphaFoldDB" id="A0ABD2IW37"/>
<sequence>MKFQIPIPSSLGRAMFEVVDESGQTHCPVQPPNDNIIFVTWSYSRVTDRAHTPTILQETGIELERRFYATSFDYLGGRDSKDEPYCFSDGIRFRGFKGVLSVDKTVTLDVLEQVLAEIDKGLDCLHPSLINDWIFKRVNRSADAMRQIQDENTKEGLYASEKVMITPSRMLFVAPELLMGNRVLRMDPKKYPLDKFLRVVFRDDDGRPVHATNETGIELERRFYATSFDYLGGRDSKDEPYCFSDGVGSGLGGAEYTVIWDEQLHLDRNEDAFDYSTKGVEAEAVNEEDLRQKMAKFFVDYIKQDSIGRIANAFLINSDLFGIKSEHMEAVYFPKTGVPPKPLTNKWESVNAENEDAPGKPTVIPPERAERSPDFMKKNNVPMHVSVY</sequence>
<dbReference type="InterPro" id="IPR007855">
    <property type="entry name" value="RDRP"/>
</dbReference>
<evidence type="ECO:0000256" key="2">
    <source>
        <dbReference type="SAM" id="MobiDB-lite"/>
    </source>
</evidence>
<comment type="catalytic activity">
    <reaction evidence="1">
        <text>RNA(n) + a ribonucleoside 5'-triphosphate = RNA(n+1) + diphosphate</text>
        <dbReference type="Rhea" id="RHEA:21248"/>
        <dbReference type="Rhea" id="RHEA-COMP:14527"/>
        <dbReference type="Rhea" id="RHEA-COMP:17342"/>
        <dbReference type="ChEBI" id="CHEBI:33019"/>
        <dbReference type="ChEBI" id="CHEBI:61557"/>
        <dbReference type="ChEBI" id="CHEBI:140395"/>
        <dbReference type="EC" id="2.7.7.48"/>
    </reaction>
</comment>
<reference evidence="4 5" key="1">
    <citation type="submission" date="2024-10" db="EMBL/GenBank/DDBJ databases">
        <authorList>
            <person name="Kim D."/>
        </authorList>
    </citation>
    <scope>NUCLEOTIDE SEQUENCE [LARGE SCALE GENOMIC DNA]</scope>
    <source>
        <strain evidence="4">Taebaek</strain>
    </source>
</reference>
<dbReference type="PANTHER" id="PTHR23079">
    <property type="entry name" value="RNA-DEPENDENT RNA POLYMERASE"/>
    <property type="match status" value="1"/>
</dbReference>